<name>A0A4P7NKB2_PYROR</name>
<dbReference type="PANTHER" id="PTHR11440">
    <property type="entry name" value="LECITHIN-CHOLESTEROL ACYLTRANSFERASE-RELATED"/>
    <property type="match status" value="1"/>
</dbReference>
<dbReference type="EMBL" id="CP034208">
    <property type="protein sequence ID" value="QBZ62460.1"/>
    <property type="molecule type" value="Genomic_DNA"/>
</dbReference>
<evidence type="ECO:0000256" key="1">
    <source>
        <dbReference type="ARBA" id="ARBA00007920"/>
    </source>
</evidence>
<evidence type="ECO:0000313" key="4">
    <source>
        <dbReference type="Proteomes" id="UP000294847"/>
    </source>
</evidence>
<dbReference type="InterPro" id="IPR007751">
    <property type="entry name" value="DUF676_lipase-like"/>
</dbReference>
<organism evidence="3 4">
    <name type="scientific">Pyricularia oryzae</name>
    <name type="common">Rice blast fungus</name>
    <name type="synonym">Magnaporthe oryzae</name>
    <dbReference type="NCBI Taxonomy" id="318829"/>
    <lineage>
        <taxon>Eukaryota</taxon>
        <taxon>Fungi</taxon>
        <taxon>Dikarya</taxon>
        <taxon>Ascomycota</taxon>
        <taxon>Pezizomycotina</taxon>
        <taxon>Sordariomycetes</taxon>
        <taxon>Sordariomycetidae</taxon>
        <taxon>Magnaporthales</taxon>
        <taxon>Pyriculariaceae</taxon>
        <taxon>Pyricularia</taxon>
    </lineage>
</organism>
<proteinExistence type="inferred from homology"/>
<dbReference type="Pfam" id="PF05057">
    <property type="entry name" value="DUF676"/>
    <property type="match status" value="1"/>
</dbReference>
<accession>A0A4P7NKB2</accession>
<evidence type="ECO:0000313" key="3">
    <source>
        <dbReference type="EMBL" id="QBZ62460.1"/>
    </source>
</evidence>
<comment type="similarity">
    <text evidence="1">Belongs to the putative lipase ROG1 family.</text>
</comment>
<reference evidence="3 4" key="1">
    <citation type="journal article" date="2019" name="Mol. Biol. Evol.">
        <title>Blast fungal genomes show frequent chromosomal changes, gene gains and losses, and effector gene turnover.</title>
        <authorList>
            <person name="Gomez Luciano L.B."/>
            <person name="Jason Tsai I."/>
            <person name="Chuma I."/>
            <person name="Tosa Y."/>
            <person name="Chen Y.H."/>
            <person name="Li J.Y."/>
            <person name="Li M.Y."/>
            <person name="Jade Lu M.Y."/>
            <person name="Nakayashiki H."/>
            <person name="Li W.H."/>
        </authorList>
    </citation>
    <scope>NUCLEOTIDE SEQUENCE [LARGE SCALE GENOMIC DNA]</scope>
    <source>
        <strain evidence="3">MZ5-1-6</strain>
    </source>
</reference>
<protein>
    <recommendedName>
        <fullName evidence="2">DUF676 domain-containing protein</fullName>
    </recommendedName>
</protein>
<dbReference type="Gene3D" id="3.40.50.1820">
    <property type="entry name" value="alpha/beta hydrolase"/>
    <property type="match status" value="1"/>
</dbReference>
<feature type="domain" description="DUF676" evidence="2">
    <location>
        <begin position="151"/>
        <end position="222"/>
    </location>
</feature>
<dbReference type="Proteomes" id="UP000294847">
    <property type="component" value="Chromosome 5"/>
</dbReference>
<dbReference type="SUPFAM" id="SSF53474">
    <property type="entry name" value="alpha/beta-Hydrolases"/>
    <property type="match status" value="1"/>
</dbReference>
<sequence>MVVGSALMLRPVPPLVASKPGSGFYWQRRLFNLAGSTNITVSACKPSAKRFISETPLRLESSGQDDPRLKEVLGRTIADDFAKLRSDYASPKYPVVLAHGLLGFSTLELAGHLLPPIEYWHGVRTALEARGVTVITPAVPPSASIAVRAAKLATQIADSVPSGTPVNIIAHSMGGLDARLLVSPAFADQLSSVTAERLNVASLVTISTPHRGSTYAEHVINLLGPQRVEGARRMLRTTMGWDNTEAFEQLTPRYMKEVFNPATPDHPDTRYFSYGAMTDGRPRLFSPFRASHKIIQAAEGPNDGLVSVESSKWGTYEGTVVGVSHLALINWFDVTEPRRTNRLGWTVRKWLGQEETFNAIAFYLDIADMLAKRGL</sequence>
<dbReference type="AlphaFoldDB" id="A0A4P7NKB2"/>
<gene>
    <name evidence="3" type="ORF">PoMZ_11341</name>
</gene>
<evidence type="ECO:0000259" key="2">
    <source>
        <dbReference type="Pfam" id="PF05057"/>
    </source>
</evidence>
<dbReference type="InterPro" id="IPR029058">
    <property type="entry name" value="AB_hydrolase_fold"/>
</dbReference>